<organism evidence="3">
    <name type="scientific">Ciona intestinalis</name>
    <name type="common">Transparent sea squirt</name>
    <name type="synonym">Ascidia intestinalis</name>
    <dbReference type="NCBI Taxonomy" id="7719"/>
    <lineage>
        <taxon>Eukaryota</taxon>
        <taxon>Metazoa</taxon>
        <taxon>Chordata</taxon>
        <taxon>Tunicata</taxon>
        <taxon>Ascidiacea</taxon>
        <taxon>Phlebobranchia</taxon>
        <taxon>Cionidae</taxon>
        <taxon>Ciona</taxon>
    </lineage>
</organism>
<feature type="region of interest" description="Disordered" evidence="1">
    <location>
        <begin position="93"/>
        <end position="114"/>
    </location>
</feature>
<sequence>MKNIFLVSVLIFAYQSTTLADDPHSMNTRGRVDPRKEFCNELINGGRVGFSMIQQLCGSYGKRMFSRTRTTRNEPIVTSRRSGSALPEAMMSDDTFNTRGSYNGRKTSYRTGRRPEHELVSRLAAALRRQFSSVTKHSNFDRPKDDWRVRDTDGPMYLIKKWLRYDA</sequence>
<feature type="compositionally biased region" description="Polar residues" evidence="1">
    <location>
        <begin position="94"/>
        <end position="106"/>
    </location>
</feature>
<proteinExistence type="predicted"/>
<protein>
    <submittedName>
        <fullName evidence="3">Hypothetical Ciona neural peptide</fullName>
    </submittedName>
</protein>
<accession>F5XVF4</accession>
<dbReference type="AlphaFoldDB" id="F5XVF4"/>
<dbReference type="EMBL" id="BR000884">
    <property type="protein sequence ID" value="FAA00721.1"/>
    <property type="molecule type" value="Genomic_DNA"/>
</dbReference>
<keyword evidence="2" id="KW-0732">Signal</keyword>
<comment type="miscellaneous">
    <text evidence="3">The sequence shown here is derived from an EMBL/GenBank/DDBJ third party annotation (TPA) entry.</text>
</comment>
<name>F5XVF4_CIOIN</name>
<evidence type="ECO:0000256" key="1">
    <source>
        <dbReference type="SAM" id="MobiDB-lite"/>
    </source>
</evidence>
<feature type="chain" id="PRO_5003329414" evidence="2">
    <location>
        <begin position="21"/>
        <end position="167"/>
    </location>
</feature>
<evidence type="ECO:0000313" key="3">
    <source>
        <dbReference type="EMBL" id="FAA00721.1"/>
    </source>
</evidence>
<evidence type="ECO:0000256" key="2">
    <source>
        <dbReference type="SAM" id="SignalP"/>
    </source>
</evidence>
<reference evidence="3" key="1">
    <citation type="journal article" date="2011" name="Endocrinology">
        <title>Peptidomic analysis of the central nervous system of the protochordate, Ciona intestinalis: homologs and prototypes of vertebrate peptides and novel peptides.</title>
        <authorList>
            <person name="Kawada T."/>
            <person name="Ogasawara M."/>
            <person name="Sekiguchi T."/>
            <person name="Aoyama M."/>
            <person name="Hotta K."/>
            <person name="Oka K."/>
            <person name="Satake H."/>
        </authorList>
    </citation>
    <scope>NUCLEOTIDE SEQUENCE</scope>
</reference>
<feature type="signal peptide" evidence="2">
    <location>
        <begin position="1"/>
        <end position="20"/>
    </location>
</feature>